<keyword evidence="5" id="KW-1185">Reference proteome</keyword>
<dbReference type="SMART" id="SM00906">
    <property type="entry name" value="Fungal_trans"/>
    <property type="match status" value="1"/>
</dbReference>
<dbReference type="PANTHER" id="PTHR46910">
    <property type="entry name" value="TRANSCRIPTION FACTOR PDR1"/>
    <property type="match status" value="1"/>
</dbReference>
<proteinExistence type="predicted"/>
<protein>
    <recommendedName>
        <fullName evidence="3">Xylanolytic transcriptional activator regulatory domain-containing protein</fullName>
    </recommendedName>
</protein>
<feature type="transmembrane region" description="Helical" evidence="2">
    <location>
        <begin position="189"/>
        <end position="210"/>
    </location>
</feature>
<name>A0A8J5QPW2_9ASCO</name>
<dbReference type="AlphaFoldDB" id="A0A8J5QPW2"/>
<keyword evidence="1" id="KW-0539">Nucleus</keyword>
<dbReference type="PANTHER" id="PTHR46910:SF23">
    <property type="entry name" value="THIAMINE REPRESSIBLE GENES REGULATORY PROTEIN THI1"/>
    <property type="match status" value="1"/>
</dbReference>
<keyword evidence="2" id="KW-1133">Transmembrane helix</keyword>
<dbReference type="Pfam" id="PF04082">
    <property type="entry name" value="Fungal_trans"/>
    <property type="match status" value="1"/>
</dbReference>
<organism evidence="4 5">
    <name type="scientific">[Candida] subhashii</name>
    <dbReference type="NCBI Taxonomy" id="561895"/>
    <lineage>
        <taxon>Eukaryota</taxon>
        <taxon>Fungi</taxon>
        <taxon>Dikarya</taxon>
        <taxon>Ascomycota</taxon>
        <taxon>Saccharomycotina</taxon>
        <taxon>Pichiomycetes</taxon>
        <taxon>Debaryomycetaceae</taxon>
        <taxon>Spathaspora</taxon>
    </lineage>
</organism>
<keyword evidence="2" id="KW-0812">Transmembrane</keyword>
<dbReference type="InterPro" id="IPR007219">
    <property type="entry name" value="XnlR_reg_dom"/>
</dbReference>
<gene>
    <name evidence="4" type="ORF">J8A68_002252</name>
</gene>
<dbReference type="GO" id="GO:0008270">
    <property type="term" value="F:zinc ion binding"/>
    <property type="evidence" value="ECO:0007669"/>
    <property type="project" value="InterPro"/>
</dbReference>
<evidence type="ECO:0000313" key="4">
    <source>
        <dbReference type="EMBL" id="KAG7664238.1"/>
    </source>
</evidence>
<dbReference type="CDD" id="cd12148">
    <property type="entry name" value="fungal_TF_MHR"/>
    <property type="match status" value="1"/>
</dbReference>
<evidence type="ECO:0000313" key="5">
    <source>
        <dbReference type="Proteomes" id="UP000694255"/>
    </source>
</evidence>
<dbReference type="EMBL" id="JAGSYN010000102">
    <property type="protein sequence ID" value="KAG7664238.1"/>
    <property type="molecule type" value="Genomic_DNA"/>
</dbReference>
<dbReference type="Proteomes" id="UP000694255">
    <property type="component" value="Unassembled WGS sequence"/>
</dbReference>
<dbReference type="GO" id="GO:0003700">
    <property type="term" value="F:DNA-binding transcription factor activity"/>
    <property type="evidence" value="ECO:0007669"/>
    <property type="project" value="InterPro"/>
</dbReference>
<feature type="domain" description="Xylanolytic transcriptional activator regulatory" evidence="3">
    <location>
        <begin position="281"/>
        <end position="354"/>
    </location>
</feature>
<dbReference type="OrthoDB" id="3364175at2759"/>
<sequence>MAPSTRNRRIIPLHLRKRTTVACDECRQQTLRNNTDEFEKEVCINKTKLPIVVDNSNNNNIKNEIEDQANLQVEKLNNFSQIFVSTTDQSFIDFIARKPNDTVTSNTSSTPLLMRTSFSHNNKEYIRRTLLTLIKDGLETLPESDDQVRKLVDIFLHICETNYFYVHHARFHAQIEEMLVRRHKNDLEYFVKHWSTLVLLLAMIAISAGFEYMTDDGIKSIKELDEWSLDTSPGLKYYYAALQFAGFLIDQKSIESIQGLLLFGVFMTTNRLETFQMFDGGYIFMNLATEIAIANKLHLKQPFMECSEEDREVYKRLWWSCYTMERRFGVNLGKREIIDPGDITVDMPVDIPALKNRFGYSNCMSQHSMIQLNFIFRDIAELFYTKTRKNKLASVSIDPAAIKKLVEEVEKCKMNFPEYTEIENLDPKSAQFRAHVHLNLTYYLAKIYIGKPFLLYKVENYKRLAENGGDYESAFVDHLSSICIDAAFCSIELLSELDKHNKLGLFSCTDINFCNIALFTILVFLRIDGRSETTLLFLRKGLKILKTMSRGCSSAKSSLNKLKKLDNLVSDITELDEMEKDINIYNVFGIETAAKSFPTDTNNEGSLLEFGKERKAESGSQSGTYMTLEQDLLDGISDFWSAVVDGDIYEQLNLSDLINS</sequence>
<comment type="caution">
    <text evidence="4">The sequence shown here is derived from an EMBL/GenBank/DDBJ whole genome shotgun (WGS) entry which is preliminary data.</text>
</comment>
<keyword evidence="2" id="KW-0472">Membrane</keyword>
<reference evidence="4 5" key="1">
    <citation type="journal article" date="2021" name="DNA Res.">
        <title>Genome analysis of Candida subhashii reveals its hybrid nature and dual mitochondrial genome conformations.</title>
        <authorList>
            <person name="Mixao V."/>
            <person name="Hegedusova E."/>
            <person name="Saus E."/>
            <person name="Pryszcz L.P."/>
            <person name="Cillingova A."/>
            <person name="Nosek J."/>
            <person name="Gabaldon T."/>
        </authorList>
    </citation>
    <scope>NUCLEOTIDE SEQUENCE [LARGE SCALE GENOMIC DNA]</scope>
    <source>
        <strain evidence="4 5">CBS 10753</strain>
    </source>
</reference>
<evidence type="ECO:0000256" key="2">
    <source>
        <dbReference type="SAM" id="Phobius"/>
    </source>
</evidence>
<evidence type="ECO:0000259" key="3">
    <source>
        <dbReference type="SMART" id="SM00906"/>
    </source>
</evidence>
<dbReference type="GeneID" id="73469053"/>
<dbReference type="GO" id="GO:0006351">
    <property type="term" value="P:DNA-templated transcription"/>
    <property type="evidence" value="ECO:0007669"/>
    <property type="project" value="InterPro"/>
</dbReference>
<accession>A0A8J5QPW2</accession>
<evidence type="ECO:0000256" key="1">
    <source>
        <dbReference type="ARBA" id="ARBA00023242"/>
    </source>
</evidence>
<dbReference type="GO" id="GO:0003677">
    <property type="term" value="F:DNA binding"/>
    <property type="evidence" value="ECO:0007669"/>
    <property type="project" value="InterPro"/>
</dbReference>
<dbReference type="RefSeq" id="XP_049264470.1">
    <property type="nucleotide sequence ID" value="XM_049405982.1"/>
</dbReference>
<dbReference type="InterPro" id="IPR050987">
    <property type="entry name" value="AtrR-like"/>
</dbReference>